<reference evidence="1" key="2">
    <citation type="submission" date="2009-09" db="EMBL/GenBank/DDBJ databases">
        <title>Complete sequence of chromosome of Candidatus Accumulibacter phosphatis clade IIA str. UW-1.</title>
        <authorList>
            <consortium name="US DOE Joint Genome Institute"/>
            <person name="Martin H.G."/>
            <person name="Ivanova N."/>
            <person name="Kunin V."/>
            <person name="Warnecke F."/>
            <person name="Barry K."/>
            <person name="He S."/>
            <person name="Salamov A."/>
            <person name="Szeto E."/>
            <person name="Dalin E."/>
            <person name="Pangilinan J.L."/>
            <person name="Lapidus A."/>
            <person name="Lowry S."/>
            <person name="Kyrpides N.C."/>
            <person name="McMahon K.D."/>
            <person name="Hugenholtz P."/>
        </authorList>
    </citation>
    <scope>NUCLEOTIDE SEQUENCE [LARGE SCALE GENOMIC DNA]</scope>
    <source>
        <strain evidence="1">UW-1</strain>
    </source>
</reference>
<dbReference type="HOGENOM" id="CLU_2930444_0_0_4"/>
<dbReference type="EMBL" id="CP001715">
    <property type="protein sequence ID" value="ACV37386.1"/>
    <property type="molecule type" value="Genomic_DNA"/>
</dbReference>
<gene>
    <name evidence="1" type="ordered locus">CAP2UW1_4144</name>
</gene>
<protein>
    <submittedName>
        <fullName evidence="1">Uncharacterized protein</fullName>
    </submittedName>
</protein>
<dbReference type="KEGG" id="app:CAP2UW1_4144"/>
<evidence type="ECO:0000313" key="1">
    <source>
        <dbReference type="EMBL" id="ACV37386.1"/>
    </source>
</evidence>
<accession>C7RP89</accession>
<proteinExistence type="predicted"/>
<reference evidence="1" key="1">
    <citation type="submission" date="2009-08" db="EMBL/GenBank/DDBJ databases">
        <authorList>
            <consortium name="US DOE Joint Genome Institute"/>
            <person name="Lucas S."/>
            <person name="Copeland A."/>
            <person name="Lapidus A."/>
            <person name="Glavina del Rio T."/>
            <person name="Dalin E."/>
            <person name="Tice H."/>
            <person name="Bruce D."/>
            <person name="Barry K."/>
            <person name="Pitluck S."/>
            <person name="Lowry S."/>
            <person name="Larimer F."/>
            <person name="Land M."/>
            <person name="Hauser L."/>
            <person name="Kyrpides N."/>
            <person name="Ivanova N."/>
            <person name="McMahon K.D."/>
            <person name="Hugenholtz P."/>
        </authorList>
    </citation>
    <scope>NUCLEOTIDE SEQUENCE</scope>
    <source>
        <strain evidence="1">UW-1</strain>
    </source>
</reference>
<dbReference type="STRING" id="522306.CAP2UW1_4144"/>
<name>C7RP89_ACCRE</name>
<sequence>MKKEDDSSPAGEDLLAVSRRRVLFKPNRHLLGVRQHRHHGSLTCRVPLELACLPGQIAAE</sequence>
<dbReference type="AlphaFoldDB" id="C7RP89"/>
<organism evidence="1">
    <name type="scientific">Accumulibacter regalis</name>
    <dbReference type="NCBI Taxonomy" id="522306"/>
    <lineage>
        <taxon>Bacteria</taxon>
        <taxon>Pseudomonadati</taxon>
        <taxon>Pseudomonadota</taxon>
        <taxon>Betaproteobacteria</taxon>
        <taxon>Candidatus Accumulibacter</taxon>
    </lineage>
</organism>